<dbReference type="InterPro" id="IPR001387">
    <property type="entry name" value="Cro/C1-type_HTH"/>
</dbReference>
<sequence length="299" mass="33459">MVTAGTYAAEEVRCCLRRQATGRGDGGEVVDEERESGRIVLGRTLKFLREKAGKSLGQLADDTGYDKSYLSRLESGGRLSKVTVMEDLDGYYGSGDLLVSHWKAARLDAFMDQFKRFMELEATARIMWKFSLGVPGLLQTEDFAREVLSGLQATPEDDGWVEEQVAARIGRQYLLRQKPEPNVRIIMDEFALRRPAALRKTWEDQLLRIEAVAMWPNVTLQVLPFAAGVHHHMQGSLTLLWQKDGSGVAYTEGNTGGELTEESDGVLGHRLSYDLLRDLALPPSDSLAFIRDVLEEHRS</sequence>
<dbReference type="EMBL" id="CP056041">
    <property type="protein sequence ID" value="QKZ24959.1"/>
    <property type="molecule type" value="Genomic_DNA"/>
</dbReference>
<evidence type="ECO:0000313" key="2">
    <source>
        <dbReference type="EMBL" id="QKZ24959.1"/>
    </source>
</evidence>
<dbReference type="Pfam" id="PF19054">
    <property type="entry name" value="DUF5753"/>
    <property type="match status" value="1"/>
</dbReference>
<reference evidence="2 3" key="1">
    <citation type="submission" date="2020-06" db="EMBL/GenBank/DDBJ databases">
        <title>Genome mining for natural products.</title>
        <authorList>
            <person name="Zhang B."/>
            <person name="Shi J."/>
            <person name="Ge H."/>
        </authorList>
    </citation>
    <scope>NUCLEOTIDE SEQUENCE [LARGE SCALE GENOMIC DNA]</scope>
    <source>
        <strain evidence="2 3">NA02069</strain>
    </source>
</reference>
<dbReference type="PROSITE" id="PS50943">
    <property type="entry name" value="HTH_CROC1"/>
    <property type="match status" value="1"/>
</dbReference>
<proteinExistence type="predicted"/>
<evidence type="ECO:0000259" key="1">
    <source>
        <dbReference type="PROSITE" id="PS50943"/>
    </source>
</evidence>
<name>A0A7H8TN36_STRCX</name>
<dbReference type="Pfam" id="PF13560">
    <property type="entry name" value="HTH_31"/>
    <property type="match status" value="1"/>
</dbReference>
<dbReference type="Gene3D" id="1.10.260.40">
    <property type="entry name" value="lambda repressor-like DNA-binding domains"/>
    <property type="match status" value="1"/>
</dbReference>
<protein>
    <submittedName>
        <fullName evidence="2">Helix-turn-helix domain-containing protein</fullName>
    </submittedName>
</protein>
<keyword evidence="3" id="KW-1185">Reference proteome</keyword>
<evidence type="ECO:0000313" key="3">
    <source>
        <dbReference type="Proteomes" id="UP000509418"/>
    </source>
</evidence>
<dbReference type="GO" id="GO:0003677">
    <property type="term" value="F:DNA binding"/>
    <property type="evidence" value="ECO:0007669"/>
    <property type="project" value="InterPro"/>
</dbReference>
<dbReference type="CDD" id="cd00093">
    <property type="entry name" value="HTH_XRE"/>
    <property type="match status" value="1"/>
</dbReference>
<dbReference type="InterPro" id="IPR043917">
    <property type="entry name" value="DUF5753"/>
</dbReference>
<gene>
    <name evidence="2" type="ORF">HUT05_26105</name>
</gene>
<dbReference type="SMART" id="SM00530">
    <property type="entry name" value="HTH_XRE"/>
    <property type="match status" value="1"/>
</dbReference>
<dbReference type="AlphaFoldDB" id="A0A7H8TN36"/>
<feature type="domain" description="HTH cro/C1-type" evidence="1">
    <location>
        <begin position="45"/>
        <end position="98"/>
    </location>
</feature>
<accession>A0A7H8TN36</accession>
<dbReference type="SUPFAM" id="SSF47413">
    <property type="entry name" value="lambda repressor-like DNA-binding domains"/>
    <property type="match status" value="1"/>
</dbReference>
<dbReference type="Proteomes" id="UP000509418">
    <property type="component" value="Chromosome"/>
</dbReference>
<dbReference type="InterPro" id="IPR010982">
    <property type="entry name" value="Lambda_DNA-bd_dom_sf"/>
</dbReference>
<organism evidence="2 3">
    <name type="scientific">Streptomyces chartreusis</name>
    <dbReference type="NCBI Taxonomy" id="1969"/>
    <lineage>
        <taxon>Bacteria</taxon>
        <taxon>Bacillati</taxon>
        <taxon>Actinomycetota</taxon>
        <taxon>Actinomycetes</taxon>
        <taxon>Kitasatosporales</taxon>
        <taxon>Streptomycetaceae</taxon>
        <taxon>Streptomyces</taxon>
    </lineage>
</organism>